<proteinExistence type="predicted"/>
<keyword evidence="2" id="KW-1185">Reference proteome</keyword>
<comment type="caution">
    <text evidence="1">The sequence shown here is derived from an EMBL/GenBank/DDBJ whole genome shotgun (WGS) entry which is preliminary data.</text>
</comment>
<accession>A0A2T4TWS5</accession>
<dbReference type="AlphaFoldDB" id="A0A2T4TWS5"/>
<organism evidence="1 2">
    <name type="scientific">Candidatus Methylomirabilis limnetica</name>
    <dbReference type="NCBI Taxonomy" id="2033718"/>
    <lineage>
        <taxon>Bacteria</taxon>
        <taxon>Candidatus Methylomirabilota</taxon>
        <taxon>Candidatus Methylomirabilia</taxon>
        <taxon>Candidatus Methylomirabilales</taxon>
        <taxon>Candidatus Methylomirabilaceae</taxon>
        <taxon>Candidatus Methylomirabilis</taxon>
    </lineage>
</organism>
<dbReference type="InterPro" id="IPR011518">
    <property type="entry name" value="Transposase_36"/>
</dbReference>
<sequence>MNWRERPLMSHEVVVQQIGATMPKTGLKVKAKLDTREYSLKIKVSNEELAALNIEPP</sequence>
<gene>
    <name evidence="1" type="ORF">CLG94_09765</name>
</gene>
<dbReference type="Proteomes" id="UP000241436">
    <property type="component" value="Unassembled WGS sequence"/>
</dbReference>
<protein>
    <submittedName>
        <fullName evidence="1">Uncharacterized protein</fullName>
    </submittedName>
</protein>
<reference evidence="1 2" key="1">
    <citation type="submission" date="2017-09" db="EMBL/GenBank/DDBJ databases">
        <title>Bloom of a denitrifying methanotroph, Candidatus Methylomirabilis limnetica, in a deep stratified lake.</title>
        <authorList>
            <person name="Graf J.S."/>
            <person name="Marchant H.K."/>
            <person name="Tienken D."/>
            <person name="Hach P.F."/>
            <person name="Brand A."/>
            <person name="Schubert C.J."/>
            <person name="Kuypers M.M."/>
            <person name="Milucka J."/>
        </authorList>
    </citation>
    <scope>NUCLEOTIDE SEQUENCE [LARGE SCALE GENOMIC DNA]</scope>
    <source>
        <strain evidence="1 2">Zug</strain>
    </source>
</reference>
<dbReference type="OrthoDB" id="8782691at2"/>
<evidence type="ECO:0000313" key="1">
    <source>
        <dbReference type="EMBL" id="PTL35545.1"/>
    </source>
</evidence>
<evidence type="ECO:0000313" key="2">
    <source>
        <dbReference type="Proteomes" id="UP000241436"/>
    </source>
</evidence>
<reference evidence="2" key="2">
    <citation type="journal article" date="2018" name="Environ. Microbiol.">
        <title>Bloom of a denitrifying methanotroph, 'Candidatus Methylomirabilis limnetica', in a deep stratified lake.</title>
        <authorList>
            <person name="Graf J.S."/>
            <person name="Mayr M.J."/>
            <person name="Marchant H.K."/>
            <person name="Tienken D."/>
            <person name="Hach P.F."/>
            <person name="Brand A."/>
            <person name="Schubert C.J."/>
            <person name="Kuypers M.M."/>
            <person name="Milucka J."/>
        </authorList>
    </citation>
    <scope>NUCLEOTIDE SEQUENCE [LARGE SCALE GENOMIC DNA]</scope>
    <source>
        <strain evidence="2">Zug</strain>
    </source>
</reference>
<dbReference type="Pfam" id="PF07592">
    <property type="entry name" value="DDE_Tnp_ISAZ013"/>
    <property type="match status" value="1"/>
</dbReference>
<name>A0A2T4TWS5_9BACT</name>
<dbReference type="EMBL" id="NVQC01000023">
    <property type="protein sequence ID" value="PTL35545.1"/>
    <property type="molecule type" value="Genomic_DNA"/>
</dbReference>